<dbReference type="AlphaFoldDB" id="A0A699YYG8"/>
<feature type="non-terminal residue" evidence="1">
    <location>
        <position position="1"/>
    </location>
</feature>
<name>A0A699YYG8_HAELA</name>
<organism evidence="1 2">
    <name type="scientific">Haematococcus lacustris</name>
    <name type="common">Green alga</name>
    <name type="synonym">Haematococcus pluvialis</name>
    <dbReference type="NCBI Taxonomy" id="44745"/>
    <lineage>
        <taxon>Eukaryota</taxon>
        <taxon>Viridiplantae</taxon>
        <taxon>Chlorophyta</taxon>
        <taxon>core chlorophytes</taxon>
        <taxon>Chlorophyceae</taxon>
        <taxon>CS clade</taxon>
        <taxon>Chlamydomonadales</taxon>
        <taxon>Haematococcaceae</taxon>
        <taxon>Haematococcus</taxon>
    </lineage>
</organism>
<keyword evidence="2" id="KW-1185">Reference proteome</keyword>
<dbReference type="Proteomes" id="UP000485058">
    <property type="component" value="Unassembled WGS sequence"/>
</dbReference>
<evidence type="ECO:0000313" key="2">
    <source>
        <dbReference type="Proteomes" id="UP000485058"/>
    </source>
</evidence>
<dbReference type="InterPro" id="IPR035969">
    <property type="entry name" value="Rab-GAP_TBC_sf"/>
</dbReference>
<comment type="caution">
    <text evidence="1">The sequence shown here is derived from an EMBL/GenBank/DDBJ whole genome shotgun (WGS) entry which is preliminary data.</text>
</comment>
<proteinExistence type="predicted"/>
<sequence length="67" mass="7697">MLPQYYDIPAAERSEDEQAALRQDVVLSVEADCYWCLCKLVEGIQDHYTYAQPGIQRTVFQLQALAM</sequence>
<dbReference type="SUPFAM" id="SSF47923">
    <property type="entry name" value="Ypt/Rab-GAP domain of gyp1p"/>
    <property type="match status" value="1"/>
</dbReference>
<evidence type="ECO:0000313" key="1">
    <source>
        <dbReference type="EMBL" id="GFH14701.1"/>
    </source>
</evidence>
<accession>A0A699YYG8</accession>
<dbReference type="EMBL" id="BLLF01000756">
    <property type="protein sequence ID" value="GFH14701.1"/>
    <property type="molecule type" value="Genomic_DNA"/>
</dbReference>
<protein>
    <submittedName>
        <fullName evidence="1">Rab-GAP TBC domain-containing protein</fullName>
    </submittedName>
</protein>
<reference evidence="1 2" key="1">
    <citation type="submission" date="2020-02" db="EMBL/GenBank/DDBJ databases">
        <title>Draft genome sequence of Haematococcus lacustris strain NIES-144.</title>
        <authorList>
            <person name="Morimoto D."/>
            <person name="Nakagawa S."/>
            <person name="Yoshida T."/>
            <person name="Sawayama S."/>
        </authorList>
    </citation>
    <scope>NUCLEOTIDE SEQUENCE [LARGE SCALE GENOMIC DNA]</scope>
    <source>
        <strain evidence="1 2">NIES-144</strain>
    </source>
</reference>
<gene>
    <name evidence="1" type="ORF">HaLaN_10808</name>
</gene>